<feature type="transmembrane region" description="Helical" evidence="5">
    <location>
        <begin position="69"/>
        <end position="102"/>
    </location>
</feature>
<evidence type="ECO:0000313" key="8">
    <source>
        <dbReference type="Proteomes" id="UP000254956"/>
    </source>
</evidence>
<comment type="subcellular location">
    <subcellularLocation>
        <location evidence="1">Membrane</location>
        <topology evidence="1">Multi-pass membrane protein</topology>
    </subcellularLocation>
</comment>
<keyword evidence="2 5" id="KW-0812">Transmembrane</keyword>
<keyword evidence="9" id="KW-1185">Reference proteome</keyword>
<dbReference type="STRING" id="1212545.SARL_02780"/>
<evidence type="ECO:0000256" key="2">
    <source>
        <dbReference type="ARBA" id="ARBA00022692"/>
    </source>
</evidence>
<dbReference type="Pfam" id="PF09685">
    <property type="entry name" value="MamF_MmsF"/>
    <property type="match status" value="1"/>
</dbReference>
<sequence>MTEHVHEDTEFNMDKNRLNQSSKDDRLMAMLIYILSFFTGFIGPLIIWLIKREESAFVDRAGKNYFNFILSYFIWGIISGILVFIIIGIITSFVLGILSLIFTIVAIVKANNGEDYLPPLSIRFFK</sequence>
<dbReference type="EMBL" id="UGZE01000001">
    <property type="protein sequence ID" value="SUJ12764.1"/>
    <property type="molecule type" value="Genomic_DNA"/>
</dbReference>
<accession>A0A380C4A5</accession>
<dbReference type="EMBL" id="BKAV01000022">
    <property type="protein sequence ID" value="GEQ00908.1"/>
    <property type="molecule type" value="Genomic_DNA"/>
</dbReference>
<reference evidence="7 8" key="1">
    <citation type="submission" date="2018-06" db="EMBL/GenBank/DDBJ databases">
        <authorList>
            <consortium name="Pathogen Informatics"/>
            <person name="Doyle S."/>
        </authorList>
    </citation>
    <scope>NUCLEOTIDE SEQUENCE [LARGE SCALE GENOMIC DNA]</scope>
    <source>
        <strain evidence="7 8">NCTC12413</strain>
    </source>
</reference>
<evidence type="ECO:0000313" key="6">
    <source>
        <dbReference type="EMBL" id="GEQ00908.1"/>
    </source>
</evidence>
<organism evidence="7 8">
    <name type="scientific">Staphylococcus arlettae</name>
    <dbReference type="NCBI Taxonomy" id="29378"/>
    <lineage>
        <taxon>Bacteria</taxon>
        <taxon>Bacillati</taxon>
        <taxon>Bacillota</taxon>
        <taxon>Bacilli</taxon>
        <taxon>Bacillales</taxon>
        <taxon>Staphylococcaceae</taxon>
        <taxon>Staphylococcus</taxon>
    </lineage>
</organism>
<dbReference type="Proteomes" id="UP000254956">
    <property type="component" value="Unassembled WGS sequence"/>
</dbReference>
<keyword evidence="3 5" id="KW-1133">Transmembrane helix</keyword>
<reference evidence="6 9" key="2">
    <citation type="submission" date="2019-07" db="EMBL/GenBank/DDBJ databases">
        <title>Whole genome shotgun sequence of Staphylococcus arlettae NBRC 109765.</title>
        <authorList>
            <person name="Hosoyama A."/>
            <person name="Uohara A."/>
            <person name="Ohji S."/>
            <person name="Ichikawa N."/>
        </authorList>
    </citation>
    <scope>NUCLEOTIDE SEQUENCE [LARGE SCALE GENOMIC DNA]</scope>
    <source>
        <strain evidence="6 9">NBRC 109765</strain>
    </source>
</reference>
<evidence type="ECO:0000313" key="9">
    <source>
        <dbReference type="Proteomes" id="UP000321598"/>
    </source>
</evidence>
<gene>
    <name evidence="7" type="ORF">NCTC12413_00651</name>
    <name evidence="6" type="ORF">SAR03_19450</name>
</gene>
<feature type="transmembrane region" description="Helical" evidence="5">
    <location>
        <begin position="27"/>
        <end position="49"/>
    </location>
</feature>
<dbReference type="Proteomes" id="UP000321598">
    <property type="component" value="Unassembled WGS sequence"/>
</dbReference>
<dbReference type="InterPro" id="IPR019109">
    <property type="entry name" value="MamF_MmsF"/>
</dbReference>
<protein>
    <submittedName>
        <fullName evidence="6">Membrane protein</fullName>
    </submittedName>
    <submittedName>
        <fullName evidence="7">Uncharacterized protein conserved in bacteria</fullName>
    </submittedName>
</protein>
<keyword evidence="4 5" id="KW-0472">Membrane</keyword>
<evidence type="ECO:0000256" key="4">
    <source>
        <dbReference type="ARBA" id="ARBA00023136"/>
    </source>
</evidence>
<name>A0A380C4A5_9STAP</name>
<evidence type="ECO:0000256" key="3">
    <source>
        <dbReference type="ARBA" id="ARBA00022989"/>
    </source>
</evidence>
<proteinExistence type="predicted"/>
<evidence type="ECO:0000256" key="5">
    <source>
        <dbReference type="SAM" id="Phobius"/>
    </source>
</evidence>
<evidence type="ECO:0000313" key="7">
    <source>
        <dbReference type="EMBL" id="SUJ12764.1"/>
    </source>
</evidence>
<evidence type="ECO:0000256" key="1">
    <source>
        <dbReference type="ARBA" id="ARBA00004141"/>
    </source>
</evidence>
<dbReference type="AlphaFoldDB" id="A0A380C4A5"/>